<dbReference type="EMBL" id="CP000538">
    <property type="protein sequence ID" value="EAQ72790.1"/>
    <property type="molecule type" value="Genomic_DNA"/>
</dbReference>
<reference evidence="2" key="1">
    <citation type="submission" date="2006-12" db="EMBL/GenBank/DDBJ databases">
        <authorList>
            <person name="Fouts D.E."/>
            <person name="Nelson K.E."/>
            <person name="Sebastian Y."/>
        </authorList>
    </citation>
    <scope>NUCLEOTIDE SEQUENCE [LARGE SCALE GENOMIC DNA]</scope>
    <source>
        <strain evidence="2">81-176</strain>
    </source>
</reference>
<dbReference type="InterPro" id="IPR007809">
    <property type="entry name" value="FlgN-like"/>
</dbReference>
<dbReference type="GeneID" id="66543576"/>
<dbReference type="KEGG" id="cjj:CJJ81176_1458"/>
<dbReference type="Pfam" id="PF05130">
    <property type="entry name" value="FlgN"/>
    <property type="match status" value="1"/>
</dbReference>
<dbReference type="Proteomes" id="UP000000646">
    <property type="component" value="Chromosome"/>
</dbReference>
<dbReference type="GO" id="GO:0044780">
    <property type="term" value="P:bacterial-type flagellum assembly"/>
    <property type="evidence" value="ECO:0007669"/>
    <property type="project" value="InterPro"/>
</dbReference>
<name>A0A0H3PAM9_CAMJJ</name>
<protein>
    <recommendedName>
        <fullName evidence="3">Flagellar protein FlgN</fullName>
    </recommendedName>
</protein>
<evidence type="ECO:0008006" key="3">
    <source>
        <dbReference type="Google" id="ProtNLM"/>
    </source>
</evidence>
<proteinExistence type="predicted"/>
<evidence type="ECO:0000313" key="1">
    <source>
        <dbReference type="EMBL" id="EAQ72790.1"/>
    </source>
</evidence>
<evidence type="ECO:0000313" key="2">
    <source>
        <dbReference type="Proteomes" id="UP000000646"/>
    </source>
</evidence>
<gene>
    <name evidence="1" type="ordered locus">CJJ81176_1458</name>
</gene>
<dbReference type="eggNOG" id="ENOG5031939">
    <property type="taxonomic scope" value="Bacteria"/>
</dbReference>
<accession>A0A0H3PAM9</accession>
<dbReference type="HOGENOM" id="CLU_145326_0_0_7"/>
<dbReference type="AlphaFoldDB" id="A0A0H3PAM9"/>
<dbReference type="RefSeq" id="WP_002779263.1">
    <property type="nucleotide sequence ID" value="NC_008787.1"/>
</dbReference>
<sequence>MLKQRLDEVNAILAKLIALTEEDIENIKVAKHESVTPSVEEKNKLIAEFITAKKQLDVALVELNNSSTKGLSELLDDEDKQKLDLLKKNLQNLHSKNKEYAKFVLIVKDFLDGLVNKMFDINDGTNNAYGDKKTNPESIFKINV</sequence>
<organism evidence="1 2">
    <name type="scientific">Campylobacter jejuni subsp. jejuni serotype O:23/36 (strain 81-176)</name>
    <dbReference type="NCBI Taxonomy" id="354242"/>
    <lineage>
        <taxon>Bacteria</taxon>
        <taxon>Pseudomonadati</taxon>
        <taxon>Campylobacterota</taxon>
        <taxon>Epsilonproteobacteria</taxon>
        <taxon>Campylobacterales</taxon>
        <taxon>Campylobacteraceae</taxon>
        <taxon>Campylobacter</taxon>
    </lineage>
</organism>